<evidence type="ECO:0000313" key="14">
    <source>
        <dbReference type="Proteomes" id="UP000282125"/>
    </source>
</evidence>
<keyword evidence="9" id="KW-0234">DNA repair</keyword>
<dbReference type="InterPro" id="IPR017961">
    <property type="entry name" value="DNA_pol_Y-fam_little_finger"/>
</dbReference>
<keyword evidence="6" id="KW-0479">Metal-binding</keyword>
<dbReference type="OrthoDB" id="9808813at2"/>
<evidence type="ECO:0000256" key="4">
    <source>
        <dbReference type="ARBA" id="ARBA00022679"/>
    </source>
</evidence>
<evidence type="ECO:0000256" key="1">
    <source>
        <dbReference type="ARBA" id="ARBA00010945"/>
    </source>
</evidence>
<evidence type="ECO:0000313" key="13">
    <source>
        <dbReference type="EMBL" id="RRH74493.1"/>
    </source>
</evidence>
<dbReference type="GO" id="GO:0003887">
    <property type="term" value="F:DNA-directed DNA polymerase activity"/>
    <property type="evidence" value="ECO:0007669"/>
    <property type="project" value="TreeGrafter"/>
</dbReference>
<dbReference type="SUPFAM" id="SSF56672">
    <property type="entry name" value="DNA/RNA polymerases"/>
    <property type="match status" value="1"/>
</dbReference>
<organism evidence="13 14">
    <name type="scientific">Falsigemmobacter faecalis</name>
    <dbReference type="NCBI Taxonomy" id="2488730"/>
    <lineage>
        <taxon>Bacteria</taxon>
        <taxon>Pseudomonadati</taxon>
        <taxon>Pseudomonadota</taxon>
        <taxon>Alphaproteobacteria</taxon>
        <taxon>Rhodobacterales</taxon>
        <taxon>Paracoccaceae</taxon>
        <taxon>Falsigemmobacter</taxon>
    </lineage>
</organism>
<evidence type="ECO:0000256" key="6">
    <source>
        <dbReference type="ARBA" id="ARBA00022723"/>
    </source>
</evidence>
<comment type="subunit">
    <text evidence="2">Monomer.</text>
</comment>
<comment type="function">
    <text evidence="10">Poorly processive, error-prone DNA polymerase involved in untargeted mutagenesis. Copies undamaged DNA at stalled replication forks, which arise in vivo from mismatched or misaligned primer ends. These misaligned primers can be extended by PolIV. Exhibits no 3'-5' exonuclease (proofreading) activity. May be involved in translesional synthesis, in conjunction with the beta clamp from PolIII.</text>
</comment>
<dbReference type="RefSeq" id="WP_124964948.1">
    <property type="nucleotide sequence ID" value="NZ_RRAZ01000013.1"/>
</dbReference>
<evidence type="ECO:0000256" key="3">
    <source>
        <dbReference type="ARBA" id="ARBA00012417"/>
    </source>
</evidence>
<keyword evidence="5" id="KW-0548">Nucleotidyltransferase</keyword>
<dbReference type="GO" id="GO:0005829">
    <property type="term" value="C:cytosol"/>
    <property type="evidence" value="ECO:0007669"/>
    <property type="project" value="TreeGrafter"/>
</dbReference>
<dbReference type="InterPro" id="IPR043502">
    <property type="entry name" value="DNA/RNA_pol_sf"/>
</dbReference>
<dbReference type="GO" id="GO:0009432">
    <property type="term" value="P:SOS response"/>
    <property type="evidence" value="ECO:0007669"/>
    <property type="project" value="TreeGrafter"/>
</dbReference>
<dbReference type="GO" id="GO:0006281">
    <property type="term" value="P:DNA repair"/>
    <property type="evidence" value="ECO:0007669"/>
    <property type="project" value="UniProtKB-KW"/>
</dbReference>
<keyword evidence="8" id="KW-0460">Magnesium</keyword>
<dbReference type="EMBL" id="RRAZ01000013">
    <property type="protein sequence ID" value="RRH74493.1"/>
    <property type="molecule type" value="Genomic_DNA"/>
</dbReference>
<keyword evidence="4" id="KW-0808">Transferase</keyword>
<dbReference type="GO" id="GO:0046872">
    <property type="term" value="F:metal ion binding"/>
    <property type="evidence" value="ECO:0007669"/>
    <property type="project" value="UniProtKB-KW"/>
</dbReference>
<evidence type="ECO:0000256" key="8">
    <source>
        <dbReference type="ARBA" id="ARBA00022842"/>
    </source>
</evidence>
<keyword evidence="14" id="KW-1185">Reference proteome</keyword>
<evidence type="ECO:0000256" key="10">
    <source>
        <dbReference type="ARBA" id="ARBA00025589"/>
    </source>
</evidence>
<evidence type="ECO:0000256" key="9">
    <source>
        <dbReference type="ARBA" id="ARBA00023204"/>
    </source>
</evidence>
<dbReference type="FunFam" id="3.40.1170.60:FF:000003">
    <property type="entry name" value="DNA polymerase eta"/>
    <property type="match status" value="1"/>
</dbReference>
<keyword evidence="7" id="KW-0227">DNA damage</keyword>
<sequence length="402" mass="44489">MNRPLTTLYIDMNSFFSSVEQHFNPELRGRPVGITAVEGSTAGALVAASYEAKAYGIKTGTLVSDAKRLCPDIILLPSRHKLYVRMNLRIASVLDEICELERVRSVDEFQLRLPAPTENVNEAYALVQRLKEAVYGQIGASLRFSAGLGSNHLLAKIAGKLEKPDGCKHLWARNMPDAVAHLKPDDLPGISTGTMRKLAASGITSISQLYHMDPRHARAVWGSIEGERFVRALQGEQVELPKTERGGYGSSKVLSPDFRAPKEAYLVGRWLVEKATGRLRGDGRVASEFSLSMRFLDGSSWGRSIRCEASQATHDMLTHHKALWRLAWPFVRGRKLASISVNLSKVGMIEDRTGDLLRPLKPAERTKAEIVSAALDQINMRFGPDTISVGVNRPHYGFFERG</sequence>
<dbReference type="Gene3D" id="1.10.150.20">
    <property type="entry name" value="5' to 3' exonuclease, C-terminal subdomain"/>
    <property type="match status" value="1"/>
</dbReference>
<dbReference type="GO" id="GO:0042276">
    <property type="term" value="P:error-prone translesion synthesis"/>
    <property type="evidence" value="ECO:0007669"/>
    <property type="project" value="TreeGrafter"/>
</dbReference>
<protein>
    <recommendedName>
        <fullName evidence="3">DNA-directed DNA polymerase</fullName>
        <ecNumber evidence="3">2.7.7.7</ecNumber>
    </recommendedName>
</protein>
<evidence type="ECO:0000256" key="2">
    <source>
        <dbReference type="ARBA" id="ARBA00011245"/>
    </source>
</evidence>
<dbReference type="Gene3D" id="3.40.1170.60">
    <property type="match status" value="1"/>
</dbReference>
<dbReference type="AlphaFoldDB" id="A0A3P3DJW0"/>
<comment type="catalytic activity">
    <reaction evidence="11">
        <text>DNA(n) + a 2'-deoxyribonucleoside 5'-triphosphate = DNA(n+1) + diphosphate</text>
        <dbReference type="Rhea" id="RHEA:22508"/>
        <dbReference type="Rhea" id="RHEA-COMP:17339"/>
        <dbReference type="Rhea" id="RHEA-COMP:17340"/>
        <dbReference type="ChEBI" id="CHEBI:33019"/>
        <dbReference type="ChEBI" id="CHEBI:61560"/>
        <dbReference type="ChEBI" id="CHEBI:173112"/>
        <dbReference type="EC" id="2.7.7.7"/>
    </reaction>
</comment>
<comment type="similarity">
    <text evidence="1">Belongs to the DNA polymerase type-Y family.</text>
</comment>
<gene>
    <name evidence="13" type="ORF">EG244_10435</name>
</gene>
<dbReference type="PANTHER" id="PTHR11076:SF34">
    <property type="entry name" value="PROTEIN UMUC"/>
    <property type="match status" value="1"/>
</dbReference>
<dbReference type="Pfam" id="PF11799">
    <property type="entry name" value="IMS_C"/>
    <property type="match status" value="1"/>
</dbReference>
<dbReference type="InterPro" id="IPR050116">
    <property type="entry name" value="DNA_polymerase-Y"/>
</dbReference>
<evidence type="ECO:0000256" key="11">
    <source>
        <dbReference type="ARBA" id="ARBA00049244"/>
    </source>
</evidence>
<dbReference type="Gene3D" id="3.30.70.270">
    <property type="match status" value="1"/>
</dbReference>
<dbReference type="Proteomes" id="UP000282125">
    <property type="component" value="Unassembled WGS sequence"/>
</dbReference>
<dbReference type="PROSITE" id="PS50173">
    <property type="entry name" value="UMUC"/>
    <property type="match status" value="1"/>
</dbReference>
<dbReference type="InterPro" id="IPR043128">
    <property type="entry name" value="Rev_trsase/Diguanyl_cyclase"/>
</dbReference>
<accession>A0A3P3DJW0</accession>
<dbReference type="InterPro" id="IPR001126">
    <property type="entry name" value="UmuC"/>
</dbReference>
<feature type="domain" description="UmuC" evidence="12">
    <location>
        <begin position="7"/>
        <end position="191"/>
    </location>
</feature>
<name>A0A3P3DJW0_9RHOB</name>
<dbReference type="Pfam" id="PF00817">
    <property type="entry name" value="IMS"/>
    <property type="match status" value="1"/>
</dbReference>
<evidence type="ECO:0000256" key="7">
    <source>
        <dbReference type="ARBA" id="ARBA00022763"/>
    </source>
</evidence>
<dbReference type="PANTHER" id="PTHR11076">
    <property type="entry name" value="DNA REPAIR POLYMERASE UMUC / TRANSFERASE FAMILY MEMBER"/>
    <property type="match status" value="1"/>
</dbReference>
<dbReference type="EC" id="2.7.7.7" evidence="3"/>
<reference evidence="13 14" key="1">
    <citation type="submission" date="2018-11" db="EMBL/GenBank/DDBJ databases">
        <title>Gemmobacter sp. nov., YIM 102744-1 draft genome.</title>
        <authorList>
            <person name="Li G."/>
            <person name="Jiang Y."/>
        </authorList>
    </citation>
    <scope>NUCLEOTIDE SEQUENCE [LARGE SCALE GENOMIC DNA]</scope>
    <source>
        <strain evidence="13 14">YIM 102744-1</strain>
    </source>
</reference>
<dbReference type="GO" id="GO:0003684">
    <property type="term" value="F:damaged DNA binding"/>
    <property type="evidence" value="ECO:0007669"/>
    <property type="project" value="InterPro"/>
</dbReference>
<comment type="caution">
    <text evidence="13">The sequence shown here is derived from an EMBL/GenBank/DDBJ whole genome shotgun (WGS) entry which is preliminary data.</text>
</comment>
<proteinExistence type="inferred from homology"/>
<evidence type="ECO:0000259" key="12">
    <source>
        <dbReference type="PROSITE" id="PS50173"/>
    </source>
</evidence>
<evidence type="ECO:0000256" key="5">
    <source>
        <dbReference type="ARBA" id="ARBA00022695"/>
    </source>
</evidence>